<dbReference type="InterPro" id="IPR029058">
    <property type="entry name" value="AB_hydrolase_fold"/>
</dbReference>
<dbReference type="InterPro" id="IPR056789">
    <property type="entry name" value="LRR_R13L1-DRL21"/>
</dbReference>
<dbReference type="Pfam" id="PF25019">
    <property type="entry name" value="LRR_R13L1-DRL21"/>
    <property type="match status" value="1"/>
</dbReference>
<evidence type="ECO:0000259" key="3">
    <source>
        <dbReference type="Pfam" id="PF25019"/>
    </source>
</evidence>
<dbReference type="InterPro" id="IPR052370">
    <property type="entry name" value="Meta-cleavage_hydrolase"/>
</dbReference>
<dbReference type="SUPFAM" id="SSF52058">
    <property type="entry name" value="L domain-like"/>
    <property type="match status" value="2"/>
</dbReference>
<proteinExistence type="predicted"/>
<accession>A0A4U5M4E5</accession>
<comment type="caution">
    <text evidence="4">The sequence shown here is derived from an EMBL/GenBank/DDBJ whole genome shotgun (WGS) entry which is preliminary data.</text>
</comment>
<keyword evidence="1" id="KW-0732">Signal</keyword>
<evidence type="ECO:0000259" key="2">
    <source>
        <dbReference type="Pfam" id="PF00561"/>
    </source>
</evidence>
<protein>
    <submittedName>
        <fullName evidence="4">Uncharacterized protein</fullName>
    </submittedName>
</protein>
<dbReference type="InterPro" id="IPR032675">
    <property type="entry name" value="LRR_dom_sf"/>
</dbReference>
<evidence type="ECO:0000313" key="4">
    <source>
        <dbReference type="EMBL" id="TKR63657.1"/>
    </source>
</evidence>
<reference evidence="4" key="1">
    <citation type="submission" date="2018-10" db="EMBL/GenBank/DDBJ databases">
        <title>Population genomic analysis revealed the cold adaptation of white poplar.</title>
        <authorList>
            <person name="Liu Y.-J."/>
        </authorList>
    </citation>
    <scope>NUCLEOTIDE SEQUENCE [LARGE SCALE GENOMIC DNA]</scope>
    <source>
        <strain evidence="4">PAL-ZL1</strain>
    </source>
</reference>
<organism evidence="4">
    <name type="scientific">Populus alba</name>
    <name type="common">White poplar</name>
    <dbReference type="NCBI Taxonomy" id="43335"/>
    <lineage>
        <taxon>Eukaryota</taxon>
        <taxon>Viridiplantae</taxon>
        <taxon>Streptophyta</taxon>
        <taxon>Embryophyta</taxon>
        <taxon>Tracheophyta</taxon>
        <taxon>Spermatophyta</taxon>
        <taxon>Magnoliopsida</taxon>
        <taxon>eudicotyledons</taxon>
        <taxon>Gunneridae</taxon>
        <taxon>Pentapetalae</taxon>
        <taxon>rosids</taxon>
        <taxon>fabids</taxon>
        <taxon>Malpighiales</taxon>
        <taxon>Salicaceae</taxon>
        <taxon>Saliceae</taxon>
        <taxon>Populus</taxon>
    </lineage>
</organism>
<feature type="domain" description="R13L1/DRL21-like LRR repeat region" evidence="3">
    <location>
        <begin position="264"/>
        <end position="351"/>
    </location>
</feature>
<dbReference type="PANTHER" id="PTHR43139">
    <property type="entry name" value="SI:DKEY-122A22.2"/>
    <property type="match status" value="1"/>
</dbReference>
<sequence>MGKSLAMYMSLLRVLLRLAGVRSQVVEIEPGTVVHFWAPAENPNKTKIHSQAKRKPAVVFLHGFGFNGISTWQFQMLALAKDYAIYVPDFLFFGGSITDKTERSPAFQAECMAKGLKKLGVEKCTLVGLSYGGMVGFKMAEMYPDLVDSMVVTCSVMALTESITRSALERTGFSSWAEVLIPETFEGVKKIAELCTYKSLAMPDFFYRDIFQDMFINHKKERVKLLEALQVKDKDFYIPHYPQAQRIHLLWGEEDVHFTMEIARNLKDCVFEWSDDEGNSSVNSEDVLEGLQPHPDIRSLTIEGYGGENFSSWILQLNNLTVLRLTGCSKLRQLPTLGCLPRLKILEMSGMPNVKCIGNEFYSSRDSAGVLFPALQILTLSMMYGLEEWMVPGGEVVAVFPCLEKLSIKYCGKLESIPICRLSSLVEFEIESCDELRYVSGEFHGFTSLRFLRIWDCPKLASIPGDFRDLNSLKKLIVNGCKLGALPSGLQCCASLELLSIIYWKELIHSNDLQELSSLRTLLIRGCDKLISIDWHGLRQLRSLVYLEITACPSLRDIPEDDWLGGLTQLQKLIIGGFSEEMEAFPVGVLNSIQHLNLSGSPKFLGIWGWDKLKSVPHQLQHLTALKTLWIMDFKGEEFEEALREWLANLSSLQSI</sequence>
<feature type="domain" description="AB hydrolase-1" evidence="2">
    <location>
        <begin position="56"/>
        <end position="158"/>
    </location>
</feature>
<feature type="signal peptide" evidence="1">
    <location>
        <begin position="1"/>
        <end position="23"/>
    </location>
</feature>
<dbReference type="Gene3D" id="3.40.50.1820">
    <property type="entry name" value="alpha/beta hydrolase"/>
    <property type="match status" value="1"/>
</dbReference>
<dbReference type="AlphaFoldDB" id="A0A4U5M4E5"/>
<evidence type="ECO:0000256" key="1">
    <source>
        <dbReference type="SAM" id="SignalP"/>
    </source>
</evidence>
<dbReference type="STRING" id="43335.A0A4U5M4E5"/>
<dbReference type="EMBL" id="RCHU01001266">
    <property type="protein sequence ID" value="TKR63657.1"/>
    <property type="molecule type" value="Genomic_DNA"/>
</dbReference>
<feature type="chain" id="PRO_5020856276" evidence="1">
    <location>
        <begin position="24"/>
        <end position="656"/>
    </location>
</feature>
<dbReference type="PANTHER" id="PTHR43139:SF22">
    <property type="entry name" value="AB HYDROLASE-1 DOMAIN-CONTAINING PROTEIN"/>
    <property type="match status" value="1"/>
</dbReference>
<name>A0A4U5M4E5_POPAL</name>
<gene>
    <name evidence="4" type="ORF">D5086_0000323210</name>
</gene>
<dbReference type="Gene3D" id="3.80.10.10">
    <property type="entry name" value="Ribonuclease Inhibitor"/>
    <property type="match status" value="2"/>
</dbReference>
<dbReference type="InterPro" id="IPR000073">
    <property type="entry name" value="AB_hydrolase_1"/>
</dbReference>
<dbReference type="Pfam" id="PF00561">
    <property type="entry name" value="Abhydrolase_1"/>
    <property type="match status" value="1"/>
</dbReference>
<dbReference type="SUPFAM" id="SSF53474">
    <property type="entry name" value="alpha/beta-Hydrolases"/>
    <property type="match status" value="1"/>
</dbReference>